<name>A0A1I7SFW8_BURXY</name>
<dbReference type="Proteomes" id="UP000582659">
    <property type="component" value="Unassembled WGS sequence"/>
</dbReference>
<protein>
    <submittedName>
        <fullName evidence="2">(pine wood nematode) hypothetical protein</fullName>
    </submittedName>
</protein>
<evidence type="ECO:0000313" key="5">
    <source>
        <dbReference type="Proteomes" id="UP000659654"/>
    </source>
</evidence>
<accession>A0A1I7SFW8</accession>
<evidence type="ECO:0000313" key="2">
    <source>
        <dbReference type="EMBL" id="CAD5224431.1"/>
    </source>
</evidence>
<feature type="compositionally biased region" description="Low complexity" evidence="1">
    <location>
        <begin position="312"/>
        <end position="323"/>
    </location>
</feature>
<keyword evidence="5" id="KW-1185">Reference proteome</keyword>
<gene>
    <name evidence="2" type="ORF">BXYJ_LOCUS8040</name>
</gene>
<proteinExistence type="predicted"/>
<feature type="compositionally biased region" description="Acidic residues" evidence="1">
    <location>
        <begin position="342"/>
        <end position="353"/>
    </location>
</feature>
<evidence type="ECO:0000313" key="3">
    <source>
        <dbReference type="EMBL" id="CAG9113193.1"/>
    </source>
</evidence>
<dbReference type="AlphaFoldDB" id="A0A1I7SFW8"/>
<evidence type="ECO:0000313" key="6">
    <source>
        <dbReference type="WBParaSite" id="BXY_1193100.1"/>
    </source>
</evidence>
<dbReference type="Proteomes" id="UP000659654">
    <property type="component" value="Unassembled WGS sequence"/>
</dbReference>
<dbReference type="WBParaSite" id="BXY_1193100.1">
    <property type="protein sequence ID" value="BXY_1193100.1"/>
    <property type="gene ID" value="BXY_1193100"/>
</dbReference>
<organism evidence="4 6">
    <name type="scientific">Bursaphelenchus xylophilus</name>
    <name type="common">Pinewood nematode worm</name>
    <name type="synonym">Aphelenchoides xylophilus</name>
    <dbReference type="NCBI Taxonomy" id="6326"/>
    <lineage>
        <taxon>Eukaryota</taxon>
        <taxon>Metazoa</taxon>
        <taxon>Ecdysozoa</taxon>
        <taxon>Nematoda</taxon>
        <taxon>Chromadorea</taxon>
        <taxon>Rhabditida</taxon>
        <taxon>Tylenchina</taxon>
        <taxon>Tylenchomorpha</taxon>
        <taxon>Aphelenchoidea</taxon>
        <taxon>Aphelenchoididae</taxon>
        <taxon>Bursaphelenchus</taxon>
    </lineage>
</organism>
<dbReference type="EMBL" id="CAJFCV020000004">
    <property type="protein sequence ID" value="CAG9113193.1"/>
    <property type="molecule type" value="Genomic_DNA"/>
</dbReference>
<reference evidence="3" key="2">
    <citation type="submission" date="2020-08" db="EMBL/GenBank/DDBJ databases">
        <authorList>
            <person name="Kikuchi T."/>
        </authorList>
    </citation>
    <scope>NUCLEOTIDE SEQUENCE</scope>
    <source>
        <strain evidence="2">Ka4C1</strain>
    </source>
</reference>
<reference evidence="6" key="1">
    <citation type="submission" date="2016-11" db="UniProtKB">
        <authorList>
            <consortium name="WormBaseParasite"/>
        </authorList>
    </citation>
    <scope>IDENTIFICATION</scope>
</reference>
<dbReference type="Proteomes" id="UP000095284">
    <property type="component" value="Unplaced"/>
</dbReference>
<evidence type="ECO:0000313" key="4">
    <source>
        <dbReference type="Proteomes" id="UP000095284"/>
    </source>
</evidence>
<evidence type="ECO:0000256" key="1">
    <source>
        <dbReference type="SAM" id="MobiDB-lite"/>
    </source>
</evidence>
<feature type="region of interest" description="Disordered" evidence="1">
    <location>
        <begin position="291"/>
        <end position="377"/>
    </location>
</feature>
<sequence>MNCLLQFTAEPLPEPRQIKLDLTEASIAVDTMFQSLSLISPGAADSLSAYLTEVERYETEPLNQMFERIRSKASLNGHIGNSIPVIDPNEAILGRVMSKKNFLASNHTLDQLRAKLAGLLKRSVFHKNPRRYTKEISNLRSVIRKLIKRRKIWRNHFDPNWDEVTKEAWENEPRSIQEIEDHILAETMEELTPGDAASLATYELISRKKPADLAARLVRALGEEDLKEFAKCGLKRKVKDIWRPESNKTMIQGIPEDGDETKDAAEEEERYLHEVEAAYGPEIGLLVLDNDVEQPGPSHAPPSQRRGRPRRVAASQQQNSQRARATRGRPNPQSQAPRLFEEVETQNETDDVESVVSSMRSSRRAINRPGRYSPDPY</sequence>
<dbReference type="EMBL" id="CAJFDI010000004">
    <property type="protein sequence ID" value="CAD5224431.1"/>
    <property type="molecule type" value="Genomic_DNA"/>
</dbReference>